<dbReference type="NCBIfam" id="NF009520">
    <property type="entry name" value="PRK12881.1"/>
    <property type="match status" value="1"/>
</dbReference>
<dbReference type="InterPro" id="IPR006249">
    <property type="entry name" value="Aconitase/IRP2"/>
</dbReference>
<keyword evidence="15" id="KW-0456">Lyase</keyword>
<evidence type="ECO:0000256" key="3">
    <source>
        <dbReference type="ARBA" id="ARBA00007185"/>
    </source>
</evidence>
<evidence type="ECO:0000256" key="10">
    <source>
        <dbReference type="ARBA" id="ARBA00023501"/>
    </source>
</evidence>
<dbReference type="InterPro" id="IPR001030">
    <property type="entry name" value="Acoase/IPM_deHydtase_lsu_aba"/>
</dbReference>
<name>A0A7W6CIZ9_9SPHN</name>
<dbReference type="InterPro" id="IPR000573">
    <property type="entry name" value="AconitaseA/IPMdHydase_ssu_swvl"/>
</dbReference>
<dbReference type="EMBL" id="JACIDX010000009">
    <property type="protein sequence ID" value="MBB3955534.1"/>
    <property type="molecule type" value="Genomic_DNA"/>
</dbReference>
<keyword evidence="8" id="KW-0408">Iron</keyword>
<evidence type="ECO:0000256" key="6">
    <source>
        <dbReference type="ARBA" id="ARBA00022485"/>
    </source>
</evidence>
<comment type="similarity">
    <text evidence="3">Belongs to the aconitase/IPM isomerase family.</text>
</comment>
<dbReference type="InterPro" id="IPR018136">
    <property type="entry name" value="Aconitase_4Fe-4S_BS"/>
</dbReference>
<dbReference type="Proteomes" id="UP000548867">
    <property type="component" value="Unassembled WGS sequence"/>
</dbReference>
<dbReference type="Gene3D" id="6.10.190.10">
    <property type="match status" value="1"/>
</dbReference>
<dbReference type="GO" id="GO:0051539">
    <property type="term" value="F:4 iron, 4 sulfur cluster binding"/>
    <property type="evidence" value="ECO:0007669"/>
    <property type="project" value="UniProtKB-KW"/>
</dbReference>
<protein>
    <recommendedName>
        <fullName evidence="5">Aconitate hydratase A</fullName>
        <ecNumber evidence="4">4.2.1.3</ecNumber>
    </recommendedName>
    <alternativeName>
        <fullName evidence="12">Iron-responsive protein-like</fullName>
    </alternativeName>
    <alternativeName>
        <fullName evidence="11">RNA-binding protein</fullName>
    </alternativeName>
</protein>
<evidence type="ECO:0000256" key="7">
    <source>
        <dbReference type="ARBA" id="ARBA00022723"/>
    </source>
</evidence>
<dbReference type="SUPFAM" id="SSF52016">
    <property type="entry name" value="LeuD/IlvD-like"/>
    <property type="match status" value="1"/>
</dbReference>
<dbReference type="NCBIfam" id="NF006757">
    <property type="entry name" value="PRK09277.1"/>
    <property type="match status" value="1"/>
</dbReference>
<feature type="domain" description="Aconitase/3-isopropylmalate dehydratase large subunit alpha/beta/alpha" evidence="13">
    <location>
        <begin position="51"/>
        <end position="504"/>
    </location>
</feature>
<dbReference type="UniPathway" id="UPA00223">
    <property type="reaction ID" value="UER00718"/>
</dbReference>
<keyword evidence="6" id="KW-0004">4Fe-4S</keyword>
<dbReference type="GO" id="GO:0046872">
    <property type="term" value="F:metal ion binding"/>
    <property type="evidence" value="ECO:0007669"/>
    <property type="project" value="UniProtKB-KW"/>
</dbReference>
<comment type="caution">
    <text evidence="15">The sequence shown here is derived from an EMBL/GenBank/DDBJ whole genome shotgun (WGS) entry which is preliminary data.</text>
</comment>
<evidence type="ECO:0000256" key="12">
    <source>
        <dbReference type="ARBA" id="ARBA00031977"/>
    </source>
</evidence>
<evidence type="ECO:0000256" key="5">
    <source>
        <dbReference type="ARBA" id="ARBA00019378"/>
    </source>
</evidence>
<dbReference type="AlphaFoldDB" id="A0A7W6CIZ9"/>
<dbReference type="EC" id="4.2.1.3" evidence="4"/>
<keyword evidence="9" id="KW-0411">Iron-sulfur</keyword>
<evidence type="ECO:0000313" key="16">
    <source>
        <dbReference type="Proteomes" id="UP000548867"/>
    </source>
</evidence>
<dbReference type="PROSITE" id="PS00450">
    <property type="entry name" value="ACONITASE_1"/>
    <property type="match status" value="1"/>
</dbReference>
<comment type="catalytic activity">
    <reaction evidence="10">
        <text>citrate = D-threo-isocitrate</text>
        <dbReference type="Rhea" id="RHEA:10336"/>
        <dbReference type="ChEBI" id="CHEBI:15562"/>
        <dbReference type="ChEBI" id="CHEBI:16947"/>
        <dbReference type="EC" id="4.2.1.3"/>
    </reaction>
</comment>
<dbReference type="Gene3D" id="3.20.19.10">
    <property type="entry name" value="Aconitase, domain 4"/>
    <property type="match status" value="1"/>
</dbReference>
<sequence length="818" mass="86613">MLSRLNATDRATLAALPRSLVILLENILAHEADPAPYVAHFRQWLDHGAPEAEIPFRPSRILMQDTAGVAALADLAALRDHAAGHGFAPETVDAAIPIDLVIDHSVHVDHSGTPDAAARNLALEYARNGERYRFFKWAERAFDRLTIVPPGQGICHQINLERLTSGCVRHEGRWMAETVIGTDSHTTMVNALGVLGWGVGGIEAELAALGAPVPIALPRVVEVRLEGRLADGVTATDAALFITAHLRRADVVDQIVEFSGPALDHLTLPDRAAIANMCPEYGATAALFPVDEATLAYMAAMGRPVEDYQAYARQTGLWRDAGPPRLYSRRLILDLGVVEPVMAGPSRPQQIVPLAALPASLREHFPQDDDALIAIAAITSCTNTANPALMVAAGLIAQKAVARGLSVPPWVKTSLAPGSPRIAAMLAFAGLQESLDALGFHVVGFGCTTCVGNSGDLKPEAAGKGRLLAAVLSGNRNFENRIHPAIRANYLASPPLVVAAALAGRMGVNLAQDALGTDRNGAPVFLRDLWPDAAEVAAVLQGLPDRVETPSVDRTWACLEAPDGAQFPWDPASTMVLPPPFFARGAQGLTGDLHGARALLVLGDNVTTDHISPIGRIEASSPAAAWLRAHGQGNPGSYGERRANDRVMLRGTFDNARLVNHLADGPGNRALGPDGAETSVFEAAQAFAAQGIPLLVFAGERYGTGSARDWAAKGTALLGIGAVIARSFERIHRANLVAMGVLPLVWDQDAAALVHADSRIAILGIDGLSVDRRDLIIEIDTPGEGVRRYPARADVGSAGQIALLRDGGLFARFARRFG</sequence>
<dbReference type="SUPFAM" id="SSF53732">
    <property type="entry name" value="Aconitase iron-sulfur domain"/>
    <property type="match status" value="1"/>
</dbReference>
<comment type="pathway">
    <text evidence="2">Carbohydrate metabolism; tricarboxylic acid cycle; isocitrate from oxaloacetate: step 2/2.</text>
</comment>
<proteinExistence type="inferred from homology"/>
<keyword evidence="7" id="KW-0479">Metal-binding</keyword>
<dbReference type="PRINTS" id="PR00415">
    <property type="entry name" value="ACONITASE"/>
</dbReference>
<dbReference type="RefSeq" id="WP_183625942.1">
    <property type="nucleotide sequence ID" value="NZ_JACIDX010000009.1"/>
</dbReference>
<accession>A0A7W6CIZ9</accession>
<dbReference type="InterPro" id="IPR015928">
    <property type="entry name" value="Aconitase/3IPM_dehydase_swvl"/>
</dbReference>
<feature type="domain" description="Aconitase A/isopropylmalate dehydratase small subunit swivel" evidence="14">
    <location>
        <begin position="636"/>
        <end position="748"/>
    </location>
</feature>
<dbReference type="InterPro" id="IPR015931">
    <property type="entry name" value="Acnase/IPM_dHydase_lsu_aba_1/3"/>
</dbReference>
<evidence type="ECO:0000256" key="9">
    <source>
        <dbReference type="ARBA" id="ARBA00023014"/>
    </source>
</evidence>
<evidence type="ECO:0000259" key="14">
    <source>
        <dbReference type="Pfam" id="PF00694"/>
    </source>
</evidence>
<evidence type="ECO:0000256" key="8">
    <source>
        <dbReference type="ARBA" id="ARBA00023004"/>
    </source>
</evidence>
<dbReference type="GO" id="GO:0003994">
    <property type="term" value="F:aconitate hydratase activity"/>
    <property type="evidence" value="ECO:0007669"/>
    <property type="project" value="UniProtKB-EC"/>
</dbReference>
<evidence type="ECO:0000256" key="1">
    <source>
        <dbReference type="ARBA" id="ARBA00001966"/>
    </source>
</evidence>
<keyword evidence="16" id="KW-1185">Reference proteome</keyword>
<evidence type="ECO:0000256" key="2">
    <source>
        <dbReference type="ARBA" id="ARBA00004717"/>
    </source>
</evidence>
<comment type="cofactor">
    <cofactor evidence="1">
        <name>[4Fe-4S] cluster</name>
        <dbReference type="ChEBI" id="CHEBI:49883"/>
    </cofactor>
</comment>
<dbReference type="PANTHER" id="PTHR11670">
    <property type="entry name" value="ACONITASE/IRON-RESPONSIVE ELEMENT FAMILY MEMBER"/>
    <property type="match status" value="1"/>
</dbReference>
<dbReference type="InterPro" id="IPR036008">
    <property type="entry name" value="Aconitase_4Fe-4S_dom"/>
</dbReference>
<dbReference type="GO" id="GO:0006099">
    <property type="term" value="P:tricarboxylic acid cycle"/>
    <property type="evidence" value="ECO:0007669"/>
    <property type="project" value="UniProtKB-UniPathway"/>
</dbReference>
<evidence type="ECO:0000256" key="4">
    <source>
        <dbReference type="ARBA" id="ARBA00012926"/>
    </source>
</evidence>
<evidence type="ECO:0000313" key="15">
    <source>
        <dbReference type="EMBL" id="MBB3955534.1"/>
    </source>
</evidence>
<organism evidence="15 16">
    <name type="scientific">Novosphingobium sediminicola</name>
    <dbReference type="NCBI Taxonomy" id="563162"/>
    <lineage>
        <taxon>Bacteria</taxon>
        <taxon>Pseudomonadati</taxon>
        <taxon>Pseudomonadota</taxon>
        <taxon>Alphaproteobacteria</taxon>
        <taxon>Sphingomonadales</taxon>
        <taxon>Sphingomonadaceae</taxon>
        <taxon>Novosphingobium</taxon>
    </lineage>
</organism>
<dbReference type="Gene3D" id="3.30.499.10">
    <property type="entry name" value="Aconitase, domain 3"/>
    <property type="match status" value="2"/>
</dbReference>
<evidence type="ECO:0000259" key="13">
    <source>
        <dbReference type="Pfam" id="PF00330"/>
    </source>
</evidence>
<evidence type="ECO:0000256" key="11">
    <source>
        <dbReference type="ARBA" id="ARBA00031081"/>
    </source>
</evidence>
<reference evidence="15 16" key="1">
    <citation type="submission" date="2020-08" db="EMBL/GenBank/DDBJ databases">
        <title>Genomic Encyclopedia of Type Strains, Phase IV (KMG-IV): sequencing the most valuable type-strain genomes for metagenomic binning, comparative biology and taxonomic classification.</title>
        <authorList>
            <person name="Goeker M."/>
        </authorList>
    </citation>
    <scope>NUCLEOTIDE SEQUENCE [LARGE SCALE GENOMIC DNA]</scope>
    <source>
        <strain evidence="15 16">DSM 27057</strain>
    </source>
</reference>
<dbReference type="Pfam" id="PF00330">
    <property type="entry name" value="Aconitase"/>
    <property type="match status" value="1"/>
</dbReference>
<gene>
    <name evidence="15" type="ORF">GGR38_002490</name>
</gene>
<dbReference type="PROSITE" id="PS01244">
    <property type="entry name" value="ACONITASE_2"/>
    <property type="match status" value="1"/>
</dbReference>
<dbReference type="Pfam" id="PF00694">
    <property type="entry name" value="Aconitase_C"/>
    <property type="match status" value="1"/>
</dbReference>